<reference evidence="3" key="1">
    <citation type="submission" date="2024-04" db="EMBL/GenBank/DDBJ databases">
        <title>Salinicola lusitanus LLJ914,a marine bacterium isolated from the Okinawa Trough.</title>
        <authorList>
            <person name="Li J."/>
        </authorList>
    </citation>
    <scope>NUCLEOTIDE SEQUENCE [LARGE SCALE GENOMIC DNA]</scope>
</reference>
<dbReference type="GO" id="GO:0005634">
    <property type="term" value="C:nucleus"/>
    <property type="evidence" value="ECO:0007669"/>
    <property type="project" value="TreeGrafter"/>
</dbReference>
<gene>
    <name evidence="2" type="ORF">WMY93_009720</name>
</gene>
<evidence type="ECO:0000313" key="3">
    <source>
        <dbReference type="Proteomes" id="UP001460270"/>
    </source>
</evidence>
<proteinExistence type="predicted"/>
<dbReference type="InterPro" id="IPR006578">
    <property type="entry name" value="MADF-dom"/>
</dbReference>
<protein>
    <recommendedName>
        <fullName evidence="1">MADF domain-containing protein</fullName>
    </recommendedName>
</protein>
<dbReference type="EMBL" id="JBBPFD010000006">
    <property type="protein sequence ID" value="KAK7922818.1"/>
    <property type="molecule type" value="Genomic_DNA"/>
</dbReference>
<feature type="domain" description="MADF" evidence="1">
    <location>
        <begin position="5"/>
        <end position="93"/>
    </location>
</feature>
<name>A0AAW0PCA2_9GOBI</name>
<dbReference type="Pfam" id="PF10545">
    <property type="entry name" value="MADF_DNA_bdg"/>
    <property type="match status" value="1"/>
</dbReference>
<dbReference type="Proteomes" id="UP001460270">
    <property type="component" value="Unassembled WGS sequence"/>
</dbReference>
<dbReference type="AlphaFoldDB" id="A0AAW0PCA2"/>
<dbReference type="PANTHER" id="PTHR12243">
    <property type="entry name" value="MADF DOMAIN TRANSCRIPTION FACTOR"/>
    <property type="match status" value="1"/>
</dbReference>
<accession>A0AAW0PCA2</accession>
<dbReference type="PROSITE" id="PS51029">
    <property type="entry name" value="MADF"/>
    <property type="match status" value="1"/>
</dbReference>
<organism evidence="2 3">
    <name type="scientific">Mugilogobius chulae</name>
    <name type="common">yellowstripe goby</name>
    <dbReference type="NCBI Taxonomy" id="88201"/>
    <lineage>
        <taxon>Eukaryota</taxon>
        <taxon>Metazoa</taxon>
        <taxon>Chordata</taxon>
        <taxon>Craniata</taxon>
        <taxon>Vertebrata</taxon>
        <taxon>Euteleostomi</taxon>
        <taxon>Actinopterygii</taxon>
        <taxon>Neopterygii</taxon>
        <taxon>Teleostei</taxon>
        <taxon>Neoteleostei</taxon>
        <taxon>Acanthomorphata</taxon>
        <taxon>Gobiaria</taxon>
        <taxon>Gobiiformes</taxon>
        <taxon>Gobioidei</taxon>
        <taxon>Gobiidae</taxon>
        <taxon>Gobionellinae</taxon>
        <taxon>Mugilogobius</taxon>
    </lineage>
</organism>
<keyword evidence="3" id="KW-1185">Reference proteome</keyword>
<comment type="caution">
    <text evidence="2">The sequence shown here is derived from an EMBL/GenBank/DDBJ whole genome shotgun (WGS) entry which is preliminary data.</text>
</comment>
<dbReference type="SMART" id="SM00595">
    <property type="entry name" value="MADF"/>
    <property type="match status" value="1"/>
</dbReference>
<dbReference type="PANTHER" id="PTHR12243:SF67">
    <property type="entry name" value="COREPRESSOR OF PANGOLIN, ISOFORM A-RELATED"/>
    <property type="match status" value="1"/>
</dbReference>
<sequence length="140" mass="16241">MDEEMLIMEVQNHQILYDPTHPFIRTTVEKRTHGRYCQRMEVDVKLCKEKWRSLRDSFVKSRKKSALPSGSGAGVIKEWKFEKIISFILPYLQPRSSRSNLDIAQQEELDQPGTSVTGEDSRDISSHPLLHLCQSNLRVL</sequence>
<dbReference type="InterPro" id="IPR039353">
    <property type="entry name" value="TF_Adf1"/>
</dbReference>
<dbReference type="GO" id="GO:0005667">
    <property type="term" value="C:transcription regulator complex"/>
    <property type="evidence" value="ECO:0007669"/>
    <property type="project" value="TreeGrafter"/>
</dbReference>
<dbReference type="GO" id="GO:0006357">
    <property type="term" value="P:regulation of transcription by RNA polymerase II"/>
    <property type="evidence" value="ECO:0007669"/>
    <property type="project" value="TreeGrafter"/>
</dbReference>
<evidence type="ECO:0000259" key="1">
    <source>
        <dbReference type="PROSITE" id="PS51029"/>
    </source>
</evidence>
<evidence type="ECO:0000313" key="2">
    <source>
        <dbReference type="EMBL" id="KAK7922818.1"/>
    </source>
</evidence>